<gene>
    <name evidence="1" type="ORF">S12H4_09236</name>
</gene>
<comment type="caution">
    <text evidence="1">The sequence shown here is derived from an EMBL/GenBank/DDBJ whole genome shotgun (WGS) entry which is preliminary data.</text>
</comment>
<protein>
    <submittedName>
        <fullName evidence="1">Uncharacterized protein</fullName>
    </submittedName>
</protein>
<proteinExistence type="predicted"/>
<dbReference type="EMBL" id="BARW01003710">
    <property type="protein sequence ID" value="GAI70256.1"/>
    <property type="molecule type" value="Genomic_DNA"/>
</dbReference>
<reference evidence="1" key="1">
    <citation type="journal article" date="2014" name="Front. Microbiol.">
        <title>High frequency of phylogenetically diverse reductive dehalogenase-homologous genes in deep subseafloor sedimentary metagenomes.</title>
        <authorList>
            <person name="Kawai M."/>
            <person name="Futagami T."/>
            <person name="Toyoda A."/>
            <person name="Takaki Y."/>
            <person name="Nishi S."/>
            <person name="Hori S."/>
            <person name="Arai W."/>
            <person name="Tsubouchi T."/>
            <person name="Morono Y."/>
            <person name="Uchiyama I."/>
            <person name="Ito T."/>
            <person name="Fujiyama A."/>
            <person name="Inagaki F."/>
            <person name="Takami H."/>
        </authorList>
    </citation>
    <scope>NUCLEOTIDE SEQUENCE</scope>
    <source>
        <strain evidence="1">Expedition CK06-06</strain>
    </source>
</reference>
<feature type="non-terminal residue" evidence="1">
    <location>
        <position position="1"/>
    </location>
</feature>
<dbReference type="AlphaFoldDB" id="X1RTF5"/>
<sequence length="125" mass="13671">LPEKLQGFPVLFGGPYKTHSGILSSQEDVLPHGKVWDQVELLVNNRYAGLLCGGWRGDVNRPALYKDSSGVRQMRAAQYFDKGALAGTILANEAQDLAAAQLHGDVFQCVHAGKRFIDPAHLQED</sequence>
<name>X1RTF5_9ZZZZ</name>
<accession>X1RTF5</accession>
<evidence type="ECO:0000313" key="1">
    <source>
        <dbReference type="EMBL" id="GAI70256.1"/>
    </source>
</evidence>
<organism evidence="1">
    <name type="scientific">marine sediment metagenome</name>
    <dbReference type="NCBI Taxonomy" id="412755"/>
    <lineage>
        <taxon>unclassified sequences</taxon>
        <taxon>metagenomes</taxon>
        <taxon>ecological metagenomes</taxon>
    </lineage>
</organism>